<keyword evidence="2" id="KW-1185">Reference proteome</keyword>
<reference evidence="1 2" key="1">
    <citation type="submission" date="2015-05" db="EMBL/GenBank/DDBJ databases">
        <title>Photobacterium galathea sp. nov.</title>
        <authorList>
            <person name="Machado H."/>
            <person name="Gram L."/>
        </authorList>
    </citation>
    <scope>NUCLEOTIDE SEQUENCE [LARGE SCALE GENOMIC DNA]</scope>
    <source>
        <strain evidence="1 2">CGMCC 1.12159</strain>
    </source>
</reference>
<name>A0A0J1HC69_9GAMM</name>
<evidence type="ECO:0000313" key="1">
    <source>
        <dbReference type="EMBL" id="KLV09264.1"/>
    </source>
</evidence>
<protein>
    <submittedName>
        <fullName evidence="1">Uncharacterized protein</fullName>
    </submittedName>
</protein>
<organism evidence="1 2">
    <name type="scientific">Photobacterium aquae</name>
    <dbReference type="NCBI Taxonomy" id="1195763"/>
    <lineage>
        <taxon>Bacteria</taxon>
        <taxon>Pseudomonadati</taxon>
        <taxon>Pseudomonadota</taxon>
        <taxon>Gammaproteobacteria</taxon>
        <taxon>Vibrionales</taxon>
        <taxon>Vibrionaceae</taxon>
        <taxon>Photobacterium</taxon>
    </lineage>
</organism>
<comment type="caution">
    <text evidence="1">The sequence shown here is derived from an EMBL/GenBank/DDBJ whole genome shotgun (WGS) entry which is preliminary data.</text>
</comment>
<accession>A0A0J1HC69</accession>
<evidence type="ECO:0000313" key="2">
    <source>
        <dbReference type="Proteomes" id="UP000036097"/>
    </source>
</evidence>
<gene>
    <name evidence="1" type="ORF">ABT56_03485</name>
</gene>
<sequence>MVVIVNIGLLGSTYLQENVLVGTVERNGISSTTYIKQFRNSYQFKMSNSDIHNDRMQNDTWHYTFEFSRLERNRYLLVNEDDDTHLSRHRIFELDNTCSLVFRGPEKNTSSNVMLFCQQD</sequence>
<dbReference type="PATRIC" id="fig|1195763.3.peg.750"/>
<dbReference type="AlphaFoldDB" id="A0A0J1HC69"/>
<dbReference type="Proteomes" id="UP000036097">
    <property type="component" value="Unassembled WGS sequence"/>
</dbReference>
<proteinExistence type="predicted"/>
<dbReference type="EMBL" id="LDOT01000002">
    <property type="protein sequence ID" value="KLV09264.1"/>
    <property type="molecule type" value="Genomic_DNA"/>
</dbReference>